<dbReference type="PANTHER" id="PTHR43464">
    <property type="entry name" value="METHYLTRANSFERASE"/>
    <property type="match status" value="1"/>
</dbReference>
<dbReference type="Pfam" id="PF08241">
    <property type="entry name" value="Methyltransf_11"/>
    <property type="match status" value="1"/>
</dbReference>
<dbReference type="OrthoDB" id="9760689at2"/>
<keyword evidence="3" id="KW-0949">S-adenosyl-L-methionine</keyword>
<keyword evidence="1 5" id="KW-0489">Methyltransferase</keyword>
<dbReference type="RefSeq" id="WP_051883709.1">
    <property type="nucleotide sequence ID" value="NZ_APNK01000041.1"/>
</dbReference>
<dbReference type="PANTHER" id="PTHR43464:SF19">
    <property type="entry name" value="UBIQUINONE BIOSYNTHESIS O-METHYLTRANSFERASE, MITOCHONDRIAL"/>
    <property type="match status" value="1"/>
</dbReference>
<dbReference type="CDD" id="cd02440">
    <property type="entry name" value="AdoMet_MTases"/>
    <property type="match status" value="1"/>
</dbReference>
<feature type="domain" description="Methyltransferase type 11" evidence="4">
    <location>
        <begin position="62"/>
        <end position="155"/>
    </location>
</feature>
<dbReference type="SUPFAM" id="SSF53335">
    <property type="entry name" value="S-adenosyl-L-methionine-dependent methyltransferases"/>
    <property type="match status" value="1"/>
</dbReference>
<dbReference type="eggNOG" id="COG2226">
    <property type="taxonomic scope" value="Bacteria"/>
</dbReference>
<dbReference type="GO" id="GO:0032259">
    <property type="term" value="P:methylation"/>
    <property type="evidence" value="ECO:0007669"/>
    <property type="project" value="UniProtKB-KW"/>
</dbReference>
<evidence type="ECO:0000259" key="4">
    <source>
        <dbReference type="Pfam" id="PF08241"/>
    </source>
</evidence>
<evidence type="ECO:0000313" key="5">
    <source>
        <dbReference type="EMBL" id="KEZ76064.1"/>
    </source>
</evidence>
<keyword evidence="2 5" id="KW-0808">Transferase</keyword>
<accession>A0A084IH80</accession>
<dbReference type="Proteomes" id="UP000028302">
    <property type="component" value="Unassembled WGS sequence"/>
</dbReference>
<organism evidence="5 6">
    <name type="scientific">Salinisphaera hydrothermalis (strain C41B8)</name>
    <dbReference type="NCBI Taxonomy" id="1304275"/>
    <lineage>
        <taxon>Bacteria</taxon>
        <taxon>Pseudomonadati</taxon>
        <taxon>Pseudomonadota</taxon>
        <taxon>Gammaproteobacteria</taxon>
        <taxon>Salinisphaerales</taxon>
        <taxon>Salinisphaeraceae</taxon>
        <taxon>Salinisphaera</taxon>
    </lineage>
</organism>
<keyword evidence="6" id="KW-1185">Reference proteome</keyword>
<sequence>MAKQQRAALTDIQNASTEELQTYYDRWSDAYDADLAAMGYQAPQVAARLLRDYDIAGEEPILDVGCGTGLTGQALQQQGFNNITGLDLSPVSLQHAEAKGCYGELHECDITQPLPLENRQFAAVQCIGTLTYVRDTSPFMRELCRVVQPGGLILFTQRKDLYGDAFQCALDTVTAQGLWSLVHHSEPQPYLPNYDAFDSAQDIYYDLYRAAD</sequence>
<dbReference type="InterPro" id="IPR029063">
    <property type="entry name" value="SAM-dependent_MTases_sf"/>
</dbReference>
<dbReference type="Gene3D" id="3.40.50.150">
    <property type="entry name" value="Vaccinia Virus protein VP39"/>
    <property type="match status" value="1"/>
</dbReference>
<dbReference type="EMBL" id="APNK01000041">
    <property type="protein sequence ID" value="KEZ76064.1"/>
    <property type="molecule type" value="Genomic_DNA"/>
</dbReference>
<comment type="caution">
    <text evidence="5">The sequence shown here is derived from an EMBL/GenBank/DDBJ whole genome shotgun (WGS) entry which is preliminary data.</text>
</comment>
<evidence type="ECO:0000313" key="6">
    <source>
        <dbReference type="Proteomes" id="UP000028302"/>
    </source>
</evidence>
<dbReference type="AlphaFoldDB" id="A0A084IH80"/>
<proteinExistence type="predicted"/>
<gene>
    <name evidence="5" type="ORF">C41B8_16939</name>
</gene>
<evidence type="ECO:0000256" key="3">
    <source>
        <dbReference type="ARBA" id="ARBA00022691"/>
    </source>
</evidence>
<evidence type="ECO:0000256" key="2">
    <source>
        <dbReference type="ARBA" id="ARBA00022679"/>
    </source>
</evidence>
<reference evidence="5 6" key="1">
    <citation type="submission" date="2013-03" db="EMBL/GenBank/DDBJ databases">
        <title>Salinisphaera hydrothermalis C41B8 Genome Sequencing.</title>
        <authorList>
            <person name="Li C."/>
            <person name="Lai Q."/>
            <person name="Shao Z."/>
        </authorList>
    </citation>
    <scope>NUCLEOTIDE SEQUENCE [LARGE SCALE GENOMIC DNA]</scope>
    <source>
        <strain evidence="5 6">C41B8</strain>
    </source>
</reference>
<name>A0A084IH80_SALHC</name>
<dbReference type="GO" id="GO:0008757">
    <property type="term" value="F:S-adenosylmethionine-dependent methyltransferase activity"/>
    <property type="evidence" value="ECO:0007669"/>
    <property type="project" value="InterPro"/>
</dbReference>
<dbReference type="InterPro" id="IPR013216">
    <property type="entry name" value="Methyltransf_11"/>
</dbReference>
<evidence type="ECO:0000256" key="1">
    <source>
        <dbReference type="ARBA" id="ARBA00022603"/>
    </source>
</evidence>
<dbReference type="STRING" id="1304275.C41B8_16939"/>
<protein>
    <submittedName>
        <fullName evidence="5">Methyltransferase type 11</fullName>
    </submittedName>
</protein>